<comment type="subcellular location">
    <subcellularLocation>
        <location evidence="1">Cell membrane</location>
        <topology evidence="1">Multi-pass membrane protein</topology>
    </subcellularLocation>
</comment>
<dbReference type="Pfam" id="PF02687">
    <property type="entry name" value="FtsX"/>
    <property type="match status" value="2"/>
</dbReference>
<feature type="transmembrane region" description="Helical" evidence="8">
    <location>
        <begin position="367"/>
        <end position="390"/>
    </location>
</feature>
<dbReference type="InterPro" id="IPR003838">
    <property type="entry name" value="ABC3_permease_C"/>
</dbReference>
<dbReference type="PANTHER" id="PTHR30572">
    <property type="entry name" value="MEMBRANE COMPONENT OF TRANSPORTER-RELATED"/>
    <property type="match status" value="1"/>
</dbReference>
<feature type="transmembrane region" description="Helical" evidence="8">
    <location>
        <begin position="12"/>
        <end position="32"/>
    </location>
</feature>
<feature type="transmembrane region" description="Helical" evidence="8">
    <location>
        <begin position="420"/>
        <end position="438"/>
    </location>
</feature>
<evidence type="ECO:0000256" key="1">
    <source>
        <dbReference type="ARBA" id="ARBA00004651"/>
    </source>
</evidence>
<accession>A0ABZ1Y3L0</accession>
<feature type="domain" description="ABC3 transporter permease C-terminal" evidence="9">
    <location>
        <begin position="280"/>
        <end position="398"/>
    </location>
</feature>
<feature type="transmembrane region" description="Helical" evidence="8">
    <location>
        <begin position="277"/>
        <end position="302"/>
    </location>
</feature>
<keyword evidence="5 8" id="KW-0472">Membrane</keyword>
<protein>
    <submittedName>
        <fullName evidence="10">ABC transporter permease</fullName>
    </submittedName>
</protein>
<proteinExistence type="inferred from homology"/>
<keyword evidence="2" id="KW-1003">Cell membrane</keyword>
<feature type="domain" description="ABC3 transporter permease C-terminal" evidence="9">
    <location>
        <begin position="734"/>
        <end position="846"/>
    </location>
</feature>
<dbReference type="PANTHER" id="PTHR30572:SF4">
    <property type="entry name" value="ABC TRANSPORTER PERMEASE YTRF"/>
    <property type="match status" value="1"/>
</dbReference>
<evidence type="ECO:0000256" key="5">
    <source>
        <dbReference type="ARBA" id="ARBA00023136"/>
    </source>
</evidence>
<sequence>MLTTALQTLRTRFTLFTGTFIALSLGVALIAGTGQVLDATRRQSAPVTGWYDAADVVVRAPQSYSVRFGRGDGAYDETRTGTRVHRLADAEETVRRIEAVPGVDQVVVDRSVPARLSGGPAAGDGTETVARGWSSAPPARLRLSEGRAPARSGEVVLAPAPGAEPEARAGDRRVLFTSQGREEVRVVGVAEGLGSADPGGPTTVFLTDPAVRQMSSAPSAADAIAVVAEPGLAAATLADRIRAALPDSTLTVRTGAGKESGTAGARRAGALDEVATLLAVMALIGCFVSVFVVAGTFAFSVAQRRRELALLRTLGATPSQVTRLVTTEAALLGLVASGVGCALGAQAGDLLVSVLKHYAMAPAGMTVTVSAPVLVISFVTGVVVALAGAFSASRRAAGVRPAETLREADVESGVMTRGRWIAGGFCSAVAVLLLLQLPRAGSDGAVVVSLLLTMVLVVVLTAFAPLLVPPLVWAAARPLAAFTRSTGALAADNARAAVRRTASCAAPILVAVAVAGALIGMSNATSATAVADERAHLRADIVVEGPGEVGVPAVAVRELDGVPGVRGSVPVATTTGHLVGSSALIPAGIGAVDPGGLSDGFRLRTAEGSMDDLRGATVAVSRTLADQAGWHSGEEVRLRLSDTTELELTVTAVLKSTAGLPGVLLPRDTLLSADPGISVGRVYLTLAGDADPGDATRRAAAVARAYGAEALGRAAWLDRSAEAAEREGRVLVLVLLGMALAYTAVAIANTLVMAAEQRASVVLLMRRLGATGGQVVRSVLWETLTVVAVGGVLGSAAAGVTVLGLGRASAEAGDGAVLPVPWSETRVVLGSCLVVAVTASLVPTLIQLRVTRIPRPAPDRRLLRARRGGAQASRR</sequence>
<keyword evidence="4 8" id="KW-1133">Transmembrane helix</keyword>
<gene>
    <name evidence="10" type="ORF">OIE82_12900</name>
</gene>
<organism evidence="10">
    <name type="scientific">Streptomyces althioticus</name>
    <dbReference type="NCBI Taxonomy" id="83380"/>
    <lineage>
        <taxon>Bacteria</taxon>
        <taxon>Bacillati</taxon>
        <taxon>Actinomycetota</taxon>
        <taxon>Actinomycetes</taxon>
        <taxon>Kitasatosporales</taxon>
        <taxon>Streptomycetaceae</taxon>
        <taxon>Streptomyces</taxon>
        <taxon>Streptomyces althioticus group</taxon>
    </lineage>
</organism>
<evidence type="ECO:0000256" key="8">
    <source>
        <dbReference type="SAM" id="Phobius"/>
    </source>
</evidence>
<evidence type="ECO:0000256" key="4">
    <source>
        <dbReference type="ARBA" id="ARBA00022989"/>
    </source>
</evidence>
<comment type="similarity">
    <text evidence="6">Belongs to the ABC-4 integral membrane protein family.</text>
</comment>
<feature type="transmembrane region" description="Helical" evidence="8">
    <location>
        <begin position="444"/>
        <end position="468"/>
    </location>
</feature>
<feature type="region of interest" description="Disordered" evidence="7">
    <location>
        <begin position="117"/>
        <end position="137"/>
    </location>
</feature>
<dbReference type="InterPro" id="IPR050250">
    <property type="entry name" value="Macrolide_Exporter_MacB"/>
</dbReference>
<feature type="transmembrane region" description="Helical" evidence="8">
    <location>
        <begin position="827"/>
        <end position="846"/>
    </location>
</feature>
<keyword evidence="3 8" id="KW-0812">Transmembrane</keyword>
<dbReference type="RefSeq" id="WP_191881117.1">
    <property type="nucleotide sequence ID" value="NZ_CP109207.1"/>
</dbReference>
<evidence type="ECO:0000259" key="9">
    <source>
        <dbReference type="Pfam" id="PF02687"/>
    </source>
</evidence>
<evidence type="ECO:0000256" key="2">
    <source>
        <dbReference type="ARBA" id="ARBA00022475"/>
    </source>
</evidence>
<evidence type="ECO:0000256" key="6">
    <source>
        <dbReference type="ARBA" id="ARBA00038076"/>
    </source>
</evidence>
<reference evidence="10" key="1">
    <citation type="submission" date="2022-10" db="EMBL/GenBank/DDBJ databases">
        <title>The complete genomes of actinobacterial strains from the NBC collection.</title>
        <authorList>
            <person name="Joergensen T.S."/>
            <person name="Alvarez Arevalo M."/>
            <person name="Sterndorff E.B."/>
            <person name="Faurdal D."/>
            <person name="Vuksanovic O."/>
            <person name="Mourched A.-S."/>
            <person name="Charusanti P."/>
            <person name="Shaw S."/>
            <person name="Blin K."/>
            <person name="Weber T."/>
        </authorList>
    </citation>
    <scope>NUCLEOTIDE SEQUENCE [LARGE SCALE GENOMIC DNA]</scope>
    <source>
        <strain evidence="10">NBC 01686</strain>
    </source>
</reference>
<name>A0ABZ1Y3L0_9ACTN</name>
<feature type="transmembrane region" description="Helical" evidence="8">
    <location>
        <begin position="329"/>
        <end position="347"/>
    </location>
</feature>
<evidence type="ECO:0000256" key="7">
    <source>
        <dbReference type="SAM" id="MobiDB-lite"/>
    </source>
</evidence>
<evidence type="ECO:0000256" key="3">
    <source>
        <dbReference type="ARBA" id="ARBA00022692"/>
    </source>
</evidence>
<evidence type="ECO:0000313" key="10">
    <source>
        <dbReference type="EMBL" id="WUU53984.1"/>
    </source>
</evidence>
<feature type="transmembrane region" description="Helical" evidence="8">
    <location>
        <begin position="730"/>
        <end position="755"/>
    </location>
</feature>
<dbReference type="EMBL" id="CP109207">
    <property type="protein sequence ID" value="WUU53984.1"/>
    <property type="molecule type" value="Genomic_DNA"/>
</dbReference>